<feature type="region of interest" description="Disordered" evidence="1">
    <location>
        <begin position="135"/>
        <end position="155"/>
    </location>
</feature>
<feature type="compositionally biased region" description="Basic and acidic residues" evidence="1">
    <location>
        <begin position="112"/>
        <end position="124"/>
    </location>
</feature>
<keyword evidence="2" id="KW-0732">Signal</keyword>
<feature type="chain" id="PRO_5040160555" evidence="2">
    <location>
        <begin position="18"/>
        <end position="419"/>
    </location>
</feature>
<dbReference type="AlphaFoldDB" id="A0A9P5RX56"/>
<keyword evidence="4" id="KW-1185">Reference proteome</keyword>
<comment type="caution">
    <text evidence="3">The sequence shown here is derived from an EMBL/GenBank/DDBJ whole genome shotgun (WGS) entry which is preliminary data.</text>
</comment>
<sequence>MKIQFISLLLVASVAMSRPFPSSLSSNAALDRRTLIGDEYAVSNQVDNSYGKKILRVDHNGDSVHKGLLYDLIDPSRNAVDNDDTAFQFRRRSLLGDLFGGDSMSISNQNDNSKHTQTKNEHDNRYTTITKIHKDQEISNDNDDDEDDMLPESFFDKRDADITTATSASLDRRGLLFGGESTTINNVNDNSKHTQTMNVHNNRDTTITKLHNHQQSASSRRRRHGPRRGDATIPKGFFDRRDDNSEPHDMDRRSLLGDLFDGKSMSISNVNDNSQTKKTLNSHGNRNTHITKIHKTTKSTHGDDSGSGSFFDKRGLLFGGESMVINNENDNSQTKKTLNSHGNRNTRLTRIHKSSHGSDSSSNFFDKRGLLFGDQSTTITNQNDNSQNKKTLNSHHNHNHNNFDETSVEKNMHVVEDGF</sequence>
<accession>A0A9P5RX56</accession>
<evidence type="ECO:0000313" key="4">
    <source>
        <dbReference type="Proteomes" id="UP000748756"/>
    </source>
</evidence>
<feature type="signal peptide" evidence="2">
    <location>
        <begin position="1"/>
        <end position="17"/>
    </location>
</feature>
<feature type="compositionally biased region" description="Polar residues" evidence="1">
    <location>
        <begin position="379"/>
        <end position="391"/>
    </location>
</feature>
<feature type="compositionally biased region" description="Acidic residues" evidence="1">
    <location>
        <begin position="138"/>
        <end position="150"/>
    </location>
</feature>
<gene>
    <name evidence="3" type="ORF">BG015_008300</name>
</gene>
<dbReference type="Proteomes" id="UP000748756">
    <property type="component" value="Unassembled WGS sequence"/>
</dbReference>
<proteinExistence type="predicted"/>
<feature type="compositionally biased region" description="Basic residues" evidence="1">
    <location>
        <begin position="289"/>
        <end position="298"/>
    </location>
</feature>
<dbReference type="OrthoDB" id="2430743at2759"/>
<feature type="region of interest" description="Disordered" evidence="1">
    <location>
        <begin position="379"/>
        <end position="405"/>
    </location>
</feature>
<feature type="region of interest" description="Disordered" evidence="1">
    <location>
        <begin position="267"/>
        <end position="307"/>
    </location>
</feature>
<protein>
    <submittedName>
        <fullName evidence="3">Uncharacterized protein</fullName>
    </submittedName>
</protein>
<feature type="compositionally biased region" description="Basic and acidic residues" evidence="1">
    <location>
        <begin position="237"/>
        <end position="253"/>
    </location>
</feature>
<name>A0A9P5RX56_9FUNG</name>
<evidence type="ECO:0000313" key="3">
    <source>
        <dbReference type="EMBL" id="KAF9149867.1"/>
    </source>
</evidence>
<reference evidence="3" key="1">
    <citation type="journal article" date="2020" name="Fungal Divers.">
        <title>Resolving the Mortierellaceae phylogeny through synthesis of multi-gene phylogenetics and phylogenomics.</title>
        <authorList>
            <person name="Vandepol N."/>
            <person name="Liber J."/>
            <person name="Desiro A."/>
            <person name="Na H."/>
            <person name="Kennedy M."/>
            <person name="Barry K."/>
            <person name="Grigoriev I.V."/>
            <person name="Miller A.N."/>
            <person name="O'Donnell K."/>
            <person name="Stajich J.E."/>
            <person name="Bonito G."/>
        </authorList>
    </citation>
    <scope>NUCLEOTIDE SEQUENCE</scope>
    <source>
        <strain evidence="3">NRRL 6426</strain>
    </source>
</reference>
<dbReference type="EMBL" id="JAAAUQ010000478">
    <property type="protein sequence ID" value="KAF9149867.1"/>
    <property type="molecule type" value="Genomic_DNA"/>
</dbReference>
<feature type="compositionally biased region" description="Polar residues" evidence="1">
    <location>
        <begin position="267"/>
        <end position="287"/>
    </location>
</feature>
<feature type="region of interest" description="Disordered" evidence="1">
    <location>
        <begin position="105"/>
        <end position="124"/>
    </location>
</feature>
<evidence type="ECO:0000256" key="1">
    <source>
        <dbReference type="SAM" id="MobiDB-lite"/>
    </source>
</evidence>
<feature type="region of interest" description="Disordered" evidence="1">
    <location>
        <begin position="210"/>
        <end position="253"/>
    </location>
</feature>
<evidence type="ECO:0000256" key="2">
    <source>
        <dbReference type="SAM" id="SignalP"/>
    </source>
</evidence>
<organism evidence="3 4">
    <name type="scientific">Linnemannia schmuckeri</name>
    <dbReference type="NCBI Taxonomy" id="64567"/>
    <lineage>
        <taxon>Eukaryota</taxon>
        <taxon>Fungi</taxon>
        <taxon>Fungi incertae sedis</taxon>
        <taxon>Mucoromycota</taxon>
        <taxon>Mortierellomycotina</taxon>
        <taxon>Mortierellomycetes</taxon>
        <taxon>Mortierellales</taxon>
        <taxon>Mortierellaceae</taxon>
        <taxon>Linnemannia</taxon>
    </lineage>
</organism>